<feature type="compositionally biased region" description="Low complexity" evidence="2">
    <location>
        <begin position="361"/>
        <end position="371"/>
    </location>
</feature>
<feature type="compositionally biased region" description="Polar residues" evidence="2">
    <location>
        <begin position="205"/>
        <end position="219"/>
    </location>
</feature>
<reference evidence="5 7" key="2">
    <citation type="submission" date="2023-09" db="EMBL/GenBank/DDBJ databases">
        <title>Complete-Gapless Cercospora beticola genome.</title>
        <authorList>
            <person name="Wyatt N.A."/>
            <person name="Spanner R.E."/>
            <person name="Bolton M.D."/>
        </authorList>
    </citation>
    <scope>NUCLEOTIDE SEQUENCE [LARGE SCALE GENOMIC DNA]</scope>
    <source>
        <strain evidence="5">Cb09-40</strain>
    </source>
</reference>
<dbReference type="EMBL" id="LKMD01000100">
    <property type="protein sequence ID" value="PIB01103.1"/>
    <property type="molecule type" value="Genomic_DNA"/>
</dbReference>
<dbReference type="PANTHER" id="PTHR28260">
    <property type="entry name" value="SPINDLE POLE BODY COMPONENT SPC105"/>
    <property type="match status" value="1"/>
</dbReference>
<feature type="region of interest" description="Disordered" evidence="2">
    <location>
        <begin position="348"/>
        <end position="375"/>
    </location>
</feature>
<feature type="compositionally biased region" description="Basic and acidic residues" evidence="2">
    <location>
        <begin position="645"/>
        <end position="666"/>
    </location>
</feature>
<evidence type="ECO:0000313" key="4">
    <source>
        <dbReference type="EMBL" id="PIB01103.1"/>
    </source>
</evidence>
<dbReference type="Pfam" id="PF08317">
    <property type="entry name" value="Spc7"/>
    <property type="match status" value="1"/>
</dbReference>
<dbReference type="Pfam" id="PF18210">
    <property type="entry name" value="Knl1_RWD_C"/>
    <property type="match status" value="1"/>
</dbReference>
<feature type="compositionally biased region" description="Polar residues" evidence="2">
    <location>
        <begin position="120"/>
        <end position="129"/>
    </location>
</feature>
<feature type="compositionally biased region" description="Low complexity" evidence="2">
    <location>
        <begin position="170"/>
        <end position="183"/>
    </location>
</feature>
<feature type="region of interest" description="Disordered" evidence="2">
    <location>
        <begin position="1"/>
        <end position="95"/>
    </location>
</feature>
<dbReference type="GO" id="GO:1990758">
    <property type="term" value="P:mitotic sister chromatid biorientation"/>
    <property type="evidence" value="ECO:0007669"/>
    <property type="project" value="TreeGrafter"/>
</dbReference>
<dbReference type="Proteomes" id="UP001302367">
    <property type="component" value="Chromosome 1"/>
</dbReference>
<dbReference type="InterPro" id="IPR033338">
    <property type="entry name" value="Spc105/Spc7"/>
</dbReference>
<dbReference type="OrthoDB" id="5592879at2759"/>
<protein>
    <submittedName>
        <fullName evidence="4">Kinetochore protein spc7</fullName>
    </submittedName>
</protein>
<dbReference type="GO" id="GO:0000776">
    <property type="term" value="C:kinetochore"/>
    <property type="evidence" value="ECO:0007669"/>
    <property type="project" value="TreeGrafter"/>
</dbReference>
<evidence type="ECO:0000313" key="5">
    <source>
        <dbReference type="EMBL" id="WPA97101.1"/>
    </source>
</evidence>
<dbReference type="PANTHER" id="PTHR28260:SF1">
    <property type="entry name" value="SPINDLE POLE BODY COMPONENT SPC105"/>
    <property type="match status" value="1"/>
</dbReference>
<feature type="compositionally biased region" description="Acidic residues" evidence="2">
    <location>
        <begin position="131"/>
        <end position="146"/>
    </location>
</feature>
<dbReference type="EMBL" id="CP134184">
    <property type="protein sequence ID" value="WPA97101.1"/>
    <property type="molecule type" value="Genomic_DNA"/>
</dbReference>
<evidence type="ECO:0000259" key="3">
    <source>
        <dbReference type="SMART" id="SM00787"/>
    </source>
</evidence>
<feature type="compositionally biased region" description="Polar residues" evidence="2">
    <location>
        <begin position="539"/>
        <end position="553"/>
    </location>
</feature>
<sequence length="1224" mass="134005">MDDKENVAPATSSDPLQRLKTASSSPKKASRKGRSKSIGPGALDEAESPKLSAKDRRKSAFVPATKSILSKDEESARAARRKSMANRRVSFAPEATLHTWDIVMDHHEHTTSTDSDGSTRRASQFSSGDAAQDEEDRQLLDAEDEADSRKSRRSSGIPPMNFNNPEDIYSSGMSGSEDSGSELGNEEQSDDDEGTAMSLDVDDATVQSTAESDNSTTSSERLEASLRAAAQTAGTRGIEYDEFGDMSMEVAEDEITNAMQPWAAQNALERIGSATMDQENVNPFSPVFEAVVAARQNAADDDGTQDMSMDVTSAVGGIMKVPRTAEPQSSPRSENDGMMDLTQAVGRITGQKRRRSTSENGSPGAIIAPAAAKRRRSSAARTVVDDETMDLTMAVGGIQSTAMPDRRRSLRSRRSSGMVSDASEATMDITRAVGGIKSAHNDVDDQSFARDEELSMELTTVIGGIRDHSRPTSRHGSRSGTPQLAKSPASKSRSTTPENHERSKHSPNVGTKQLLAPLLESAKSTVAPTPPRKALSPMRLSQSPSHPKTNASQPEPAMEPNGPAISSSMQDEVSYPELPSASKHASPALTPTMSPSRRQSRNIGGSGQREINGASQRTAPSPTARKHSPSKLTAITPEKQSASQDDTRSLHDTLKLMTTPRKETLKHTTPRKTPGAQLSPVKPNTPRGRPTPKGHVTILPSPVRHLHADLERIQANGQEQEQIGLQDFLTKAGIRFMDLTTTKRRLTVAPPSKTKSLIESESDTVGLEDGVVAAACTIPELEMYQHACHELKRFTKEGKQIIAELEEQTLQDQPPLIRAYANATAERKLVLDAQMRDMKTFARLRSKEMWYSWRSQLLDELVGGLSKIGDGLIRDDDILGSSEKVLEQVLFPLLTKHDTLELEAEQLQRTANAIPEEDKESLKEARDSLTVVNLDLSEKRRRIEDLRKQVEEQDSAIDHLRESKVEFTAAIQEANRVREACRGVSVDEISALKASVRNLETTHRWSITSASSNPSTLTMAYKSDIELFFHPAAFNHGSGDAESRTPNAPISLTYIADRSLQKKKPLTTTLRFFLQLLRASLQALPQATTKIKTLLDLLSSGWDIALQIQESERQLSIETLTSSSIVGDERLDINAEILLPKVRSKVRTSFELEAKVEEIDGDGTLGLTVDVAPKVVVVYGEQYNEHNMTQYLKQSIDGYEKWDEGLRLMREKLIVRGAKGGPRK</sequence>
<keyword evidence="7" id="KW-1185">Reference proteome</keyword>
<evidence type="ECO:0000313" key="7">
    <source>
        <dbReference type="Proteomes" id="UP001302367"/>
    </source>
</evidence>
<feature type="region of interest" description="Disordered" evidence="2">
    <location>
        <begin position="401"/>
        <end position="426"/>
    </location>
</feature>
<dbReference type="AlphaFoldDB" id="A0A2G5I9E1"/>
<dbReference type="InterPro" id="IPR013253">
    <property type="entry name" value="Spc7_domain"/>
</dbReference>
<dbReference type="SMART" id="SM01315">
    <property type="entry name" value="Spc7_N"/>
    <property type="match status" value="1"/>
</dbReference>
<feature type="compositionally biased region" description="Polar residues" evidence="2">
    <location>
        <begin position="478"/>
        <end position="497"/>
    </location>
</feature>
<feature type="compositionally biased region" description="Polar residues" evidence="2">
    <location>
        <begin position="9"/>
        <end position="27"/>
    </location>
</feature>
<proteinExistence type="predicted"/>
<gene>
    <name evidence="4" type="ORF">CB0940_01655</name>
    <name evidence="5" type="ORF">RHO25_001709</name>
</gene>
<evidence type="ECO:0000256" key="1">
    <source>
        <dbReference type="SAM" id="Coils"/>
    </source>
</evidence>
<dbReference type="GO" id="GO:0034501">
    <property type="term" value="P:protein localization to kinetochore"/>
    <property type="evidence" value="ECO:0007669"/>
    <property type="project" value="TreeGrafter"/>
</dbReference>
<name>A0A2G5I9E1_CERBT</name>
<dbReference type="SMART" id="SM00787">
    <property type="entry name" value="Spc7"/>
    <property type="match status" value="1"/>
</dbReference>
<feature type="domain" description="Spc7 kinetochore protein" evidence="3">
    <location>
        <begin position="713"/>
        <end position="1030"/>
    </location>
</feature>
<organism evidence="4 6">
    <name type="scientific">Cercospora beticola</name>
    <name type="common">Sugarbeet leaf spot fungus</name>
    <dbReference type="NCBI Taxonomy" id="122368"/>
    <lineage>
        <taxon>Eukaryota</taxon>
        <taxon>Fungi</taxon>
        <taxon>Dikarya</taxon>
        <taxon>Ascomycota</taxon>
        <taxon>Pezizomycotina</taxon>
        <taxon>Dothideomycetes</taxon>
        <taxon>Dothideomycetidae</taxon>
        <taxon>Mycosphaerellales</taxon>
        <taxon>Mycosphaerellaceae</taxon>
        <taxon>Cercospora</taxon>
    </lineage>
</organism>
<feature type="coiled-coil region" evidence="1">
    <location>
        <begin position="929"/>
        <end position="963"/>
    </location>
</feature>
<feature type="compositionally biased region" description="Acidic residues" evidence="2">
    <location>
        <begin position="184"/>
        <end position="194"/>
    </location>
</feature>
<dbReference type="InterPro" id="IPR040850">
    <property type="entry name" value="Knl1_RWD_C"/>
</dbReference>
<feature type="compositionally biased region" description="Polar residues" evidence="2">
    <location>
        <begin position="589"/>
        <end position="603"/>
    </location>
</feature>
<evidence type="ECO:0000256" key="2">
    <source>
        <dbReference type="SAM" id="MobiDB-lite"/>
    </source>
</evidence>
<evidence type="ECO:0000313" key="6">
    <source>
        <dbReference type="Proteomes" id="UP000230605"/>
    </source>
</evidence>
<dbReference type="Proteomes" id="UP000230605">
    <property type="component" value="Chromosome 1"/>
</dbReference>
<keyword evidence="1" id="KW-0175">Coiled coil</keyword>
<feature type="region of interest" description="Disordered" evidence="2">
    <location>
        <begin position="107"/>
        <end position="223"/>
    </location>
</feature>
<dbReference type="GO" id="GO:0007094">
    <property type="term" value="P:mitotic spindle assembly checkpoint signaling"/>
    <property type="evidence" value="ECO:0007669"/>
    <property type="project" value="TreeGrafter"/>
</dbReference>
<feature type="compositionally biased region" description="Polar residues" evidence="2">
    <location>
        <begin position="630"/>
        <end position="644"/>
    </location>
</feature>
<dbReference type="Pfam" id="PF15402">
    <property type="entry name" value="MELT_2"/>
    <property type="match status" value="6"/>
</dbReference>
<reference evidence="4 6" key="1">
    <citation type="submission" date="2015-10" db="EMBL/GenBank/DDBJ databases">
        <title>The cercosporin biosynthetic gene cluster was horizontally transferred to several fungal lineages and shown to be expanded in Cercospora beticola based on microsynteny with recipient genomes.</title>
        <authorList>
            <person name="De Jonge R."/>
            <person name="Ebert M.K."/>
            <person name="Suttle J.C."/>
            <person name="Jurick Ii W.M."/>
            <person name="Secor G.A."/>
            <person name="Thomma B.P."/>
            <person name="Van De Peer Y."/>
            <person name="Bolton M.D."/>
        </authorList>
    </citation>
    <scope>NUCLEOTIDE SEQUENCE [LARGE SCALE GENOMIC DNA]</scope>
    <source>
        <strain evidence="4 6">09-40</strain>
    </source>
</reference>
<feature type="region of interest" description="Disordered" evidence="2">
    <location>
        <begin position="461"/>
        <end position="695"/>
    </location>
</feature>
<accession>A0A2G5I9E1</accession>